<name>A0A0G4E4N9_PSEFS</name>
<keyword evidence="1" id="KW-0614">Plasmid</keyword>
<evidence type="ECO:0000313" key="1">
    <source>
        <dbReference type="EMBL" id="CEK42206.1"/>
    </source>
</evidence>
<gene>
    <name evidence="1" type="ORF">PQBR57_0253</name>
</gene>
<protein>
    <submittedName>
        <fullName evidence="1">Uncharacterized protein</fullName>
    </submittedName>
</protein>
<proteinExistence type="predicted"/>
<accession>A0A0G4E4N9</accession>
<organism evidence="1">
    <name type="scientific">Pseudomonas fluorescens (strain SBW25)</name>
    <dbReference type="NCBI Taxonomy" id="216595"/>
    <lineage>
        <taxon>Bacteria</taxon>
        <taxon>Pseudomonadati</taxon>
        <taxon>Pseudomonadota</taxon>
        <taxon>Gammaproteobacteria</taxon>
        <taxon>Pseudomonadales</taxon>
        <taxon>Pseudomonadaceae</taxon>
        <taxon>Pseudomonas</taxon>
    </lineage>
</organism>
<dbReference type="EMBL" id="LN713926">
    <property type="protein sequence ID" value="CEK42206.1"/>
    <property type="molecule type" value="Genomic_DNA"/>
</dbReference>
<dbReference type="AlphaFoldDB" id="A0A0G4E4N9"/>
<sequence length="162" mass="17179">MLPLPAIGFEQCNPQLMTRPLTRHDYSIETNRGVTVMTNHATKFVQHLGKSFMVIAEFPDTEAGVQASNKFMTRHPKASVLLTQDGSILLSHCDDKGAGTGPATVSAKAKRAIANYGAGVCLAAYRMTEPGDGARTIADSFNITTNQADAAIDAGRELAGDA</sequence>
<geneLocation type="plasmid" evidence="1">
    <name>pQBR57</name>
</geneLocation>
<reference evidence="1" key="2">
    <citation type="submission" date="2015-06" db="EMBL/GenBank/DDBJ databases">
        <title>Environmentally co-occuring mercury resistance plasmids are genetically and phenotypically diverse and confer variable context-dependent fitness effects.</title>
        <authorList>
            <person name="Hall J.P.J."/>
            <person name="Harrison E."/>
            <person name="Lilley A.K."/>
            <person name="Paterson S."/>
            <person name="Spiers A.J."/>
            <person name="Brockhurst M.A."/>
        </authorList>
    </citation>
    <scope>NUCLEOTIDE SEQUENCE [LARGE SCALE GENOMIC DNA]</scope>
    <source>
        <strain evidence="1">SBW25</strain>
        <plasmid evidence="1">pQBR57</plasmid>
    </source>
</reference>
<reference evidence="1" key="1">
    <citation type="submission" date="2014-12" db="EMBL/GenBank/DDBJ databases">
        <authorList>
            <person name="Hall J."/>
        </authorList>
    </citation>
    <scope>NUCLEOTIDE SEQUENCE [LARGE SCALE GENOMIC DNA]</scope>
    <source>
        <strain evidence="1">SBW25</strain>
        <plasmid evidence="1">pQBR57</plasmid>
    </source>
</reference>